<reference evidence="4 5" key="1">
    <citation type="submission" date="2019-08" db="EMBL/GenBank/DDBJ databases">
        <title>The genome sequence of a newly discovered highly antifungal drug resistant Aspergillus species, Aspergillus tanneri NIH 1004.</title>
        <authorList>
            <person name="Mounaud S."/>
            <person name="Singh I."/>
            <person name="Joardar V."/>
            <person name="Pakala S."/>
            <person name="Pakala S."/>
            <person name="Venepally P."/>
            <person name="Chung J.K."/>
            <person name="Losada L."/>
            <person name="Nierman W.C."/>
        </authorList>
    </citation>
    <scope>NUCLEOTIDE SEQUENCE [LARGE SCALE GENOMIC DNA]</scope>
    <source>
        <strain evidence="4 5">NIH1004</strain>
    </source>
</reference>
<sequence length="452" mass="51128">MESAQHRGDVPPVHTIDLSLPPIERYVQVAQIYRPQLLQVTYLFDELVESILPGYLPWIKWLARLALRRLSTQEETDELRGISRVTGIEMYLLVSLNVLLDLLMGCTSGAALAKDSKSNNQQPRLLHFRTLDWGMDALRQLLVCFEFVQGLDSSSVVATNITYVGFVGVLTGVRKGLSVSLNFRPNHNSNGWIGNLRYYGSLLLVLLGLRRSISSVLRQYIIPSGRPGRSWFHWYFSLSGLRACSIMSLSLSSIWPIVQRTPSTAAYLTFCDGVTAVVLEKDHRTARMASSQSFIVATNSDHISTSTEDKHLDEQHSGATLVASTSVTMADLIEDSRERRECIQARWDKKVYQARRVTSTSKAVHARNQVDRLRRTRASQRHQVRPSEAPMLESDAKQEVTATSQEVVDWTTAYPTTNEMTHFAVVMDPSEGRVLWIRRYLEPLPFDLTEFV</sequence>
<dbReference type="EC" id="3.5.1.23" evidence="1"/>
<comment type="caution">
    <text evidence="4">The sequence shown here is derived from an EMBL/GenBank/DDBJ whole genome shotgun (WGS) entry which is preliminary data.</text>
</comment>
<dbReference type="PANTHER" id="PTHR28583:SF1">
    <property type="entry name" value="ACID CERAMIDASE"/>
    <property type="match status" value="1"/>
</dbReference>
<accession>A0A5M9MFQ4</accession>
<dbReference type="Proteomes" id="UP000324241">
    <property type="component" value="Unassembled WGS sequence"/>
</dbReference>
<dbReference type="RefSeq" id="XP_033425159.1">
    <property type="nucleotide sequence ID" value="XM_033571844.1"/>
</dbReference>
<evidence type="ECO:0000256" key="1">
    <source>
        <dbReference type="ARBA" id="ARBA00011891"/>
    </source>
</evidence>
<protein>
    <recommendedName>
        <fullName evidence="1">ceramidase</fullName>
        <ecNumber evidence="1">3.5.1.23</ecNumber>
    </recommendedName>
</protein>
<organism evidence="4 5">
    <name type="scientific">Aspergillus tanneri</name>
    <dbReference type="NCBI Taxonomy" id="1220188"/>
    <lineage>
        <taxon>Eukaryota</taxon>
        <taxon>Fungi</taxon>
        <taxon>Dikarya</taxon>
        <taxon>Ascomycota</taxon>
        <taxon>Pezizomycotina</taxon>
        <taxon>Eurotiomycetes</taxon>
        <taxon>Eurotiomycetidae</taxon>
        <taxon>Eurotiales</taxon>
        <taxon>Aspergillaceae</taxon>
        <taxon>Aspergillus</taxon>
        <taxon>Aspergillus subgen. Circumdati</taxon>
    </lineage>
</organism>
<gene>
    <name evidence="4" type="primary">ASAH1</name>
    <name evidence="4" type="ORF">ATNIH1004_007218</name>
</gene>
<evidence type="ECO:0000313" key="5">
    <source>
        <dbReference type="Proteomes" id="UP000324241"/>
    </source>
</evidence>
<evidence type="ECO:0000259" key="3">
    <source>
        <dbReference type="Pfam" id="PF15508"/>
    </source>
</evidence>
<dbReference type="EMBL" id="QUQM01000007">
    <property type="protein sequence ID" value="KAA8645798.1"/>
    <property type="molecule type" value="Genomic_DNA"/>
</dbReference>
<dbReference type="VEuPathDB" id="FungiDB:EYZ11_006753"/>
<dbReference type="OrthoDB" id="5273684at2759"/>
<feature type="compositionally biased region" description="Basic residues" evidence="2">
    <location>
        <begin position="374"/>
        <end position="384"/>
    </location>
</feature>
<dbReference type="Pfam" id="PF15508">
    <property type="entry name" value="NAAA-beta"/>
    <property type="match status" value="1"/>
</dbReference>
<dbReference type="GeneID" id="54329920"/>
<proteinExistence type="predicted"/>
<dbReference type="AlphaFoldDB" id="A0A5M9MFQ4"/>
<evidence type="ECO:0000313" key="4">
    <source>
        <dbReference type="EMBL" id="KAA8645798.1"/>
    </source>
</evidence>
<feature type="domain" description="Acid ceramidase N-terminal" evidence="3">
    <location>
        <begin position="11"/>
        <end position="70"/>
    </location>
</feature>
<dbReference type="GO" id="GO:0017040">
    <property type="term" value="F:N-acylsphingosine amidohydrolase activity"/>
    <property type="evidence" value="ECO:0007669"/>
    <property type="project" value="UniProtKB-EC"/>
</dbReference>
<name>A0A5M9MFQ4_9EURO</name>
<feature type="region of interest" description="Disordered" evidence="2">
    <location>
        <begin position="374"/>
        <end position="400"/>
    </location>
</feature>
<evidence type="ECO:0000256" key="2">
    <source>
        <dbReference type="SAM" id="MobiDB-lite"/>
    </source>
</evidence>
<dbReference type="PANTHER" id="PTHR28583">
    <property type="entry name" value="ACID AMIDASE"/>
    <property type="match status" value="1"/>
</dbReference>
<dbReference type="InterPro" id="IPR029130">
    <property type="entry name" value="Acid_ceramidase_N"/>
</dbReference>
<keyword evidence="4" id="KW-0378">Hydrolase</keyword>